<keyword evidence="1" id="KW-1133">Transmembrane helix</keyword>
<proteinExistence type="predicted"/>
<keyword evidence="1" id="KW-0472">Membrane</keyword>
<reference evidence="2" key="1">
    <citation type="submission" date="2014-11" db="EMBL/GenBank/DDBJ databases">
        <authorList>
            <person name="Amaro Gonzalez C."/>
        </authorList>
    </citation>
    <scope>NUCLEOTIDE SEQUENCE</scope>
</reference>
<dbReference type="EMBL" id="GBXM01104730">
    <property type="protein sequence ID" value="JAH03847.1"/>
    <property type="molecule type" value="Transcribed_RNA"/>
</dbReference>
<sequence>MREILGRVILQMFIFMLRLLSVLSHPVLWPQKTKTTLFTT</sequence>
<name>A0A0E9PHV6_ANGAN</name>
<protein>
    <submittedName>
        <fullName evidence="2">Uncharacterized protein</fullName>
    </submittedName>
</protein>
<dbReference type="AlphaFoldDB" id="A0A0E9PHV6"/>
<evidence type="ECO:0000313" key="2">
    <source>
        <dbReference type="EMBL" id="JAH03847.1"/>
    </source>
</evidence>
<organism evidence="2">
    <name type="scientific">Anguilla anguilla</name>
    <name type="common">European freshwater eel</name>
    <name type="synonym">Muraena anguilla</name>
    <dbReference type="NCBI Taxonomy" id="7936"/>
    <lineage>
        <taxon>Eukaryota</taxon>
        <taxon>Metazoa</taxon>
        <taxon>Chordata</taxon>
        <taxon>Craniata</taxon>
        <taxon>Vertebrata</taxon>
        <taxon>Euteleostomi</taxon>
        <taxon>Actinopterygii</taxon>
        <taxon>Neopterygii</taxon>
        <taxon>Teleostei</taxon>
        <taxon>Anguilliformes</taxon>
        <taxon>Anguillidae</taxon>
        <taxon>Anguilla</taxon>
    </lineage>
</organism>
<reference evidence="2" key="2">
    <citation type="journal article" date="2015" name="Fish Shellfish Immunol.">
        <title>Early steps in the European eel (Anguilla anguilla)-Vibrio vulnificus interaction in the gills: Role of the RtxA13 toxin.</title>
        <authorList>
            <person name="Callol A."/>
            <person name="Pajuelo D."/>
            <person name="Ebbesson L."/>
            <person name="Teles M."/>
            <person name="MacKenzie S."/>
            <person name="Amaro C."/>
        </authorList>
    </citation>
    <scope>NUCLEOTIDE SEQUENCE</scope>
</reference>
<keyword evidence="1" id="KW-0812">Transmembrane</keyword>
<accession>A0A0E9PHV6</accession>
<evidence type="ECO:0000256" key="1">
    <source>
        <dbReference type="SAM" id="Phobius"/>
    </source>
</evidence>
<feature type="transmembrane region" description="Helical" evidence="1">
    <location>
        <begin position="12"/>
        <end position="29"/>
    </location>
</feature>